<proteinExistence type="inferred from homology"/>
<accession>A0ABR7QBM8</accession>
<dbReference type="SUPFAM" id="SSF52540">
    <property type="entry name" value="P-loop containing nucleoside triphosphate hydrolases"/>
    <property type="match status" value="3"/>
</dbReference>
<keyword evidence="2" id="KW-0547">Nucleotide-binding</keyword>
<dbReference type="Proteomes" id="UP000619238">
    <property type="component" value="Unassembled WGS sequence"/>
</dbReference>
<name>A0ABR7QBM8_9FLAO</name>
<dbReference type="PANTHER" id="PTHR43392:SF2">
    <property type="entry name" value="AAA-TYPE ATPASE FAMILY PROTEIN _ ANKYRIN REPEAT FAMILY PROTEIN"/>
    <property type="match status" value="1"/>
</dbReference>
<reference evidence="6 7" key="1">
    <citation type="submission" date="2020-07" db="EMBL/GenBank/DDBJ databases">
        <title>Description of Kordia aestuariivivens sp. nov., isolated from a tidal flat.</title>
        <authorList>
            <person name="Park S."/>
            <person name="Yoon J.-H."/>
        </authorList>
    </citation>
    <scope>NUCLEOTIDE SEQUENCE [LARGE SCALE GENOMIC DNA]</scope>
    <source>
        <strain evidence="6 7">YSTF-M3</strain>
    </source>
</reference>
<evidence type="ECO:0000256" key="3">
    <source>
        <dbReference type="ARBA" id="ARBA00022840"/>
    </source>
</evidence>
<dbReference type="PANTHER" id="PTHR43392">
    <property type="entry name" value="AAA-TYPE ATPASE FAMILY PROTEIN / ANKYRIN REPEAT FAMILY PROTEIN"/>
    <property type="match status" value="1"/>
</dbReference>
<dbReference type="Pfam" id="PF00004">
    <property type="entry name" value="AAA"/>
    <property type="match status" value="3"/>
</dbReference>
<sequence>MAVKRISEIDIENRGLFTAIYGNTTGSEFFVDADLKKYNLWQQLFIFFKELKYDLVMFYDTTHYFHSYSQHDLNRLLNLKNTDKKQQLNEEYLSKHIKSTLGSNRFKKSMEKSQKTNSTPSPALKLSKSDGHKHSFYKTQTTLDFKEYLRQNLTKKNQKTAIIIKTPENAHFEKVDDYITLFKALDNNYDIDKSQNKVIIAYESSSSRSFVNNLTDASKKGYLFLNSYFESLFLKSDGESHTMNKDNVFNIMSPDENEIRNVINLKRLEENFIDFFQKIDLPKTTASLYLDQFNISEIYKQDLNQLASKAINGKSGMSQLQNLIGLKKVKESVNTFIERSQFNKGNQLDDDSRYHLMFTGNPGTGKTIVAKIVAKIFKENQIIKGGKFTETKASDLIAGYVGQTAIKTREVCEQALGGVLFIDEAYELASNQFGKECVGELIQFMENERDQFAVIFAGYEDDMQELLALNEGLNSRIGEVIHFLDYSPEELIDILKLKIKKLPLKIEEGALAHIKDWITQKIAEDAKKFGNGRGIDKLKTSLLDIRIKKKNETISKEDLDTIHKIEKSNVESQLQELIGLKDVKHNIKKFIKRGKFLKDNELSGKRVPRYHLMFTGNPGTGKTIVARIVAQIFKENQIIKGGKFTEVKASDLISKFRGDTADKTKKICKDALGGILFIDEAYALASDKELGQQSMGELIQFMENERDKLVVIFAGYKKDMEALYKLNIGLKRRIGKVIHFPDYSSQELIEIFNLKTKDLPFTLEDDGLDFFQDLVEQRIAEDSVGFGNAGGIDKLIDDIIDIVAENEKQTISKEDLSNAFGIETINSTDELTKLIGLKEVKDKIKTFIMRSKFSKENQLEDNSRYHLMFTGNPGTGKTIVAKIVAKIFKENQIIKGGKFTEVKASDLIAGYLGQTAIKTREVCEKALGGVLFIDEAYTLASNKYGNEYGKECIGELIQFMENERDRLVVIFAGYEEDMQELLKLNEGLDSRISEIIHFPDYSPEELIAILKLKIKKLALKIEETTLMYIKDWITQKTAEDAKKFGNGRGIDKLKTSLLDIRIKKKNEIITTDDLKNIFK</sequence>
<dbReference type="InterPro" id="IPR000641">
    <property type="entry name" value="CbxX/CfxQ"/>
</dbReference>
<evidence type="ECO:0000313" key="7">
    <source>
        <dbReference type="Proteomes" id="UP000619238"/>
    </source>
</evidence>
<organism evidence="6 7">
    <name type="scientific">Kordia aestuariivivens</name>
    <dbReference type="NCBI Taxonomy" id="2759037"/>
    <lineage>
        <taxon>Bacteria</taxon>
        <taxon>Pseudomonadati</taxon>
        <taxon>Bacteroidota</taxon>
        <taxon>Flavobacteriia</taxon>
        <taxon>Flavobacteriales</taxon>
        <taxon>Flavobacteriaceae</taxon>
        <taxon>Kordia</taxon>
    </lineage>
</organism>
<evidence type="ECO:0000256" key="2">
    <source>
        <dbReference type="ARBA" id="ARBA00022741"/>
    </source>
</evidence>
<gene>
    <name evidence="6" type="ORF">H2O64_15015</name>
</gene>
<dbReference type="Gene3D" id="3.40.50.300">
    <property type="entry name" value="P-loop containing nucleotide triphosphate hydrolases"/>
    <property type="match status" value="3"/>
</dbReference>
<dbReference type="PRINTS" id="PR00819">
    <property type="entry name" value="CBXCFQXSUPER"/>
</dbReference>
<dbReference type="InterPro" id="IPR003593">
    <property type="entry name" value="AAA+_ATPase"/>
</dbReference>
<comment type="similarity">
    <text evidence="1">Belongs to the CbxX/CfxQ family.</text>
</comment>
<feature type="domain" description="AAA+ ATPase" evidence="5">
    <location>
        <begin position="608"/>
        <end position="744"/>
    </location>
</feature>
<evidence type="ECO:0000256" key="4">
    <source>
        <dbReference type="SAM" id="MobiDB-lite"/>
    </source>
</evidence>
<dbReference type="RefSeq" id="WP_187563029.1">
    <property type="nucleotide sequence ID" value="NZ_JACGWS010000009.1"/>
</dbReference>
<dbReference type="Gene3D" id="1.10.8.60">
    <property type="match status" value="1"/>
</dbReference>
<dbReference type="EMBL" id="JACGWS010000009">
    <property type="protein sequence ID" value="MBC8755987.1"/>
    <property type="molecule type" value="Genomic_DNA"/>
</dbReference>
<evidence type="ECO:0000259" key="5">
    <source>
        <dbReference type="SMART" id="SM00382"/>
    </source>
</evidence>
<keyword evidence="7" id="KW-1185">Reference proteome</keyword>
<protein>
    <submittedName>
        <fullName evidence="6">AAA family ATPase</fullName>
    </submittedName>
</protein>
<dbReference type="InterPro" id="IPR003959">
    <property type="entry name" value="ATPase_AAA_core"/>
</dbReference>
<dbReference type="SMART" id="SM00382">
    <property type="entry name" value="AAA"/>
    <property type="match status" value="3"/>
</dbReference>
<feature type="region of interest" description="Disordered" evidence="4">
    <location>
        <begin position="105"/>
        <end position="131"/>
    </location>
</feature>
<keyword evidence="3" id="KW-0067">ATP-binding</keyword>
<evidence type="ECO:0000313" key="6">
    <source>
        <dbReference type="EMBL" id="MBC8755987.1"/>
    </source>
</evidence>
<feature type="domain" description="AAA+ ATPase" evidence="5">
    <location>
        <begin position="352"/>
        <end position="487"/>
    </location>
</feature>
<evidence type="ECO:0000256" key="1">
    <source>
        <dbReference type="ARBA" id="ARBA00010378"/>
    </source>
</evidence>
<dbReference type="CDD" id="cd00009">
    <property type="entry name" value="AAA"/>
    <property type="match status" value="3"/>
</dbReference>
<comment type="caution">
    <text evidence="6">The sequence shown here is derived from an EMBL/GenBank/DDBJ whole genome shotgun (WGS) entry which is preliminary data.</text>
</comment>
<dbReference type="InterPro" id="IPR050773">
    <property type="entry name" value="CbxX/CfxQ_RuBisCO_ESX"/>
</dbReference>
<feature type="domain" description="AAA+ ATPase" evidence="5">
    <location>
        <begin position="863"/>
        <end position="1002"/>
    </location>
</feature>
<dbReference type="InterPro" id="IPR027417">
    <property type="entry name" value="P-loop_NTPase"/>
</dbReference>